<dbReference type="KEGG" id="fki:FK004_12260"/>
<dbReference type="Proteomes" id="UP000244677">
    <property type="component" value="Chromosome"/>
</dbReference>
<gene>
    <name evidence="3" type="ORF">FK004_12260</name>
</gene>
<protein>
    <submittedName>
        <fullName evidence="3">ADP-heptose--LPS heptosyltransferase</fullName>
    </submittedName>
</protein>
<evidence type="ECO:0000256" key="1">
    <source>
        <dbReference type="ARBA" id="ARBA00022676"/>
    </source>
</evidence>
<dbReference type="AlphaFoldDB" id="A0A2S1LQA7"/>
<dbReference type="GO" id="GO:0008713">
    <property type="term" value="F:ADP-heptose-lipopolysaccharide heptosyltransferase activity"/>
    <property type="evidence" value="ECO:0007669"/>
    <property type="project" value="TreeGrafter"/>
</dbReference>
<keyword evidence="1" id="KW-0328">Glycosyltransferase</keyword>
<dbReference type="CDD" id="cd03789">
    <property type="entry name" value="GT9_LPS_heptosyltransferase"/>
    <property type="match status" value="1"/>
</dbReference>
<dbReference type="InterPro" id="IPR051199">
    <property type="entry name" value="LPS_LOS_Heptosyltrfase"/>
</dbReference>
<dbReference type="EMBL" id="CP020919">
    <property type="protein sequence ID" value="AWG25940.1"/>
    <property type="molecule type" value="Genomic_DNA"/>
</dbReference>
<dbReference type="RefSeq" id="WP_108737483.1">
    <property type="nucleotide sequence ID" value="NZ_CP020919.1"/>
</dbReference>
<dbReference type="InterPro" id="IPR002201">
    <property type="entry name" value="Glyco_trans_9"/>
</dbReference>
<keyword evidence="4" id="KW-1185">Reference proteome</keyword>
<organism evidence="3 4">
    <name type="scientific">Flavobacterium kingsejongi</name>
    <dbReference type="NCBI Taxonomy" id="1678728"/>
    <lineage>
        <taxon>Bacteria</taxon>
        <taxon>Pseudomonadati</taxon>
        <taxon>Bacteroidota</taxon>
        <taxon>Flavobacteriia</taxon>
        <taxon>Flavobacteriales</taxon>
        <taxon>Flavobacteriaceae</taxon>
        <taxon>Flavobacterium</taxon>
    </lineage>
</organism>
<proteinExistence type="predicted"/>
<dbReference type="Gene3D" id="3.40.50.2000">
    <property type="entry name" value="Glycogen Phosphorylase B"/>
    <property type="match status" value="2"/>
</dbReference>
<dbReference type="GO" id="GO:0009244">
    <property type="term" value="P:lipopolysaccharide core region biosynthetic process"/>
    <property type="evidence" value="ECO:0007669"/>
    <property type="project" value="TreeGrafter"/>
</dbReference>
<dbReference type="OrthoDB" id="9772349at2"/>
<dbReference type="Pfam" id="PF01075">
    <property type="entry name" value="Glyco_transf_9"/>
    <property type="match status" value="1"/>
</dbReference>
<dbReference type="SUPFAM" id="SSF53756">
    <property type="entry name" value="UDP-Glycosyltransferase/glycogen phosphorylase"/>
    <property type="match status" value="1"/>
</dbReference>
<accession>A0A2S1LQA7</accession>
<dbReference type="PANTHER" id="PTHR30160">
    <property type="entry name" value="TETRAACYLDISACCHARIDE 4'-KINASE-RELATED"/>
    <property type="match status" value="1"/>
</dbReference>
<reference evidence="3 4" key="1">
    <citation type="submission" date="2017-04" db="EMBL/GenBank/DDBJ databases">
        <title>Complete genome sequence of Flavobacterium kingsejong AJ004.</title>
        <authorList>
            <person name="Lee P.C."/>
        </authorList>
    </citation>
    <scope>NUCLEOTIDE SEQUENCE [LARGE SCALE GENOMIC DNA]</scope>
    <source>
        <strain evidence="3 4">AJ004</strain>
    </source>
</reference>
<evidence type="ECO:0000313" key="3">
    <source>
        <dbReference type="EMBL" id="AWG25940.1"/>
    </source>
</evidence>
<sequence>MKKVLIIQNKRIGDVLISSIIATNYKLKYPDSEIHFLAYDFTHGVIENNPNIDKIISIKDKELKKLPNLWKLIQSIRKEKYDVIFDPYSKMQSRLISKFSNAIQTIGHKSRKKLGNLGYYTNPVAIAKEKTKICGKAIEDRIHLLQESERFDTIDYEPKIFLTEAEKQDTTLAPFKNKKIIMLGILGSTPQKSMPYPYIAALVDFIAEQYDVNLLFNYAPHQKEDAQKIYALCKNQKHIITGIYAQNIREFCVLMNQCDALVSNEGGTVHIAKALHKPTFTIFSPYVNKDHWASFEDGKFHHSVHLLEMKPNLFDNFTFEERKKIEKNPDALYQELTPELIIPELDAFLKYNLKEA</sequence>
<evidence type="ECO:0000313" key="4">
    <source>
        <dbReference type="Proteomes" id="UP000244677"/>
    </source>
</evidence>
<dbReference type="PANTHER" id="PTHR30160:SF7">
    <property type="entry name" value="ADP-HEPTOSE--LPS HEPTOSYLTRANSFERASE 2"/>
    <property type="match status" value="1"/>
</dbReference>
<dbReference type="GO" id="GO:0005829">
    <property type="term" value="C:cytosol"/>
    <property type="evidence" value="ECO:0007669"/>
    <property type="project" value="TreeGrafter"/>
</dbReference>
<name>A0A2S1LQA7_9FLAO</name>
<evidence type="ECO:0000256" key="2">
    <source>
        <dbReference type="ARBA" id="ARBA00022679"/>
    </source>
</evidence>
<keyword evidence="2 3" id="KW-0808">Transferase</keyword>